<gene>
    <name evidence="2" type="ORF">Air01nite_40700</name>
</gene>
<name>A0ABQ4C5C1_9ACTN</name>
<accession>A0ABQ4C5C1</accession>
<feature type="transmembrane region" description="Helical" evidence="1">
    <location>
        <begin position="60"/>
        <end position="83"/>
    </location>
</feature>
<feature type="transmembrane region" description="Helical" evidence="1">
    <location>
        <begin position="161"/>
        <end position="181"/>
    </location>
</feature>
<evidence type="ECO:0008006" key="4">
    <source>
        <dbReference type="Google" id="ProtNLM"/>
    </source>
</evidence>
<protein>
    <recommendedName>
        <fullName evidence="4">DUF5317 domain-containing protein</fullName>
    </recommendedName>
</protein>
<dbReference type="Proteomes" id="UP000624325">
    <property type="component" value="Unassembled WGS sequence"/>
</dbReference>
<keyword evidence="3" id="KW-1185">Reference proteome</keyword>
<evidence type="ECO:0000313" key="3">
    <source>
        <dbReference type="Proteomes" id="UP000624325"/>
    </source>
</evidence>
<dbReference type="RefSeq" id="WP_203704307.1">
    <property type="nucleotide sequence ID" value="NZ_BAAALU010000024.1"/>
</dbReference>
<organism evidence="2 3">
    <name type="scientific">Asanoa iriomotensis</name>
    <dbReference type="NCBI Taxonomy" id="234613"/>
    <lineage>
        <taxon>Bacteria</taxon>
        <taxon>Bacillati</taxon>
        <taxon>Actinomycetota</taxon>
        <taxon>Actinomycetes</taxon>
        <taxon>Micromonosporales</taxon>
        <taxon>Micromonosporaceae</taxon>
        <taxon>Asanoa</taxon>
    </lineage>
</organism>
<dbReference type="Pfam" id="PF17248">
    <property type="entry name" value="DUF5317"/>
    <property type="match status" value="1"/>
</dbReference>
<dbReference type="EMBL" id="BONC01000028">
    <property type="protein sequence ID" value="GIF57975.1"/>
    <property type="molecule type" value="Genomic_DNA"/>
</dbReference>
<reference evidence="2 3" key="1">
    <citation type="submission" date="2021-01" db="EMBL/GenBank/DDBJ databases">
        <title>Whole genome shotgun sequence of Asanoa iriomotensis NBRC 100142.</title>
        <authorList>
            <person name="Komaki H."/>
            <person name="Tamura T."/>
        </authorList>
    </citation>
    <scope>NUCLEOTIDE SEQUENCE [LARGE SCALE GENOMIC DNA]</scope>
    <source>
        <strain evidence="2 3">NBRC 100142</strain>
    </source>
</reference>
<feature type="transmembrane region" description="Helical" evidence="1">
    <location>
        <begin position="90"/>
        <end position="112"/>
    </location>
</feature>
<keyword evidence="1" id="KW-0812">Transmembrane</keyword>
<keyword evidence="1" id="KW-0472">Membrane</keyword>
<dbReference type="InterPro" id="IPR035168">
    <property type="entry name" value="DUF5317"/>
</dbReference>
<evidence type="ECO:0000313" key="2">
    <source>
        <dbReference type="EMBL" id="GIF57975.1"/>
    </source>
</evidence>
<proteinExistence type="predicted"/>
<feature type="transmembrane region" description="Helical" evidence="1">
    <location>
        <begin position="37"/>
        <end position="54"/>
    </location>
</feature>
<keyword evidence="1" id="KW-1133">Transmembrane helix</keyword>
<sequence length="192" mass="20063">MSFRFFLLTIAPPLLGVGLGYLLGGRLAGLRSLRIRALWLVWVAAAVQFAQYSLGGVRHFVENVVGVPMLAVVFATVLGWLAVNLPRWPAAIRLTGLAIVLGAVLNGVVIAANGRMPYDPAAVAKAGGQPGSQTAKNEPAGAGTRLAWLGDTIPIPGLRKVASPGDVLISAGACAFVVLAMRRRLEPKGVNH</sequence>
<feature type="transmembrane region" description="Helical" evidence="1">
    <location>
        <begin position="6"/>
        <end position="25"/>
    </location>
</feature>
<evidence type="ECO:0000256" key="1">
    <source>
        <dbReference type="SAM" id="Phobius"/>
    </source>
</evidence>
<comment type="caution">
    <text evidence="2">The sequence shown here is derived from an EMBL/GenBank/DDBJ whole genome shotgun (WGS) entry which is preliminary data.</text>
</comment>